<evidence type="ECO:0000313" key="4">
    <source>
        <dbReference type="Proteomes" id="UP000591131"/>
    </source>
</evidence>
<gene>
    <name evidence="3" type="ORF">FOL47_005111</name>
</gene>
<evidence type="ECO:0000256" key="1">
    <source>
        <dbReference type="SAM" id="Coils"/>
    </source>
</evidence>
<comment type="caution">
    <text evidence="3">The sequence shown here is derived from an EMBL/GenBank/DDBJ whole genome shotgun (WGS) entry which is preliminary data.</text>
</comment>
<accession>A0A7J6LZR2</accession>
<proteinExistence type="predicted"/>
<organism evidence="3 4">
    <name type="scientific">Perkinsus chesapeaki</name>
    <name type="common">Clam parasite</name>
    <name type="synonym">Perkinsus andrewsi</name>
    <dbReference type="NCBI Taxonomy" id="330153"/>
    <lineage>
        <taxon>Eukaryota</taxon>
        <taxon>Sar</taxon>
        <taxon>Alveolata</taxon>
        <taxon>Perkinsozoa</taxon>
        <taxon>Perkinsea</taxon>
        <taxon>Perkinsida</taxon>
        <taxon>Perkinsidae</taxon>
        <taxon>Perkinsus</taxon>
    </lineage>
</organism>
<feature type="compositionally biased region" description="Polar residues" evidence="2">
    <location>
        <begin position="66"/>
        <end position="77"/>
    </location>
</feature>
<feature type="region of interest" description="Disordered" evidence="2">
    <location>
        <begin position="63"/>
        <end position="82"/>
    </location>
</feature>
<evidence type="ECO:0000256" key="2">
    <source>
        <dbReference type="SAM" id="MobiDB-lite"/>
    </source>
</evidence>
<name>A0A7J6LZR2_PERCH</name>
<dbReference type="EMBL" id="JAAPAO010000287">
    <property type="protein sequence ID" value="KAF4664450.1"/>
    <property type="molecule type" value="Genomic_DNA"/>
</dbReference>
<dbReference type="Proteomes" id="UP000591131">
    <property type="component" value="Unassembled WGS sequence"/>
</dbReference>
<keyword evidence="4" id="KW-1185">Reference proteome</keyword>
<feature type="coiled-coil region" evidence="1">
    <location>
        <begin position="96"/>
        <end position="123"/>
    </location>
</feature>
<reference evidence="3 4" key="1">
    <citation type="submission" date="2020-04" db="EMBL/GenBank/DDBJ databases">
        <title>Perkinsus chesapeaki whole genome sequence.</title>
        <authorList>
            <person name="Bogema D.R."/>
        </authorList>
    </citation>
    <scope>NUCLEOTIDE SEQUENCE [LARGE SCALE GENOMIC DNA]</scope>
    <source>
        <strain evidence="3">ATCC PRA-425</strain>
    </source>
</reference>
<protein>
    <submittedName>
        <fullName evidence="3">Uncharacterized protein</fullName>
    </submittedName>
</protein>
<keyword evidence="1" id="KW-0175">Coiled coil</keyword>
<dbReference type="AlphaFoldDB" id="A0A7J6LZR2"/>
<evidence type="ECO:0000313" key="3">
    <source>
        <dbReference type="EMBL" id="KAF4664450.1"/>
    </source>
</evidence>
<sequence>MRHECGALLMNVFGREKLRDDGTLLEFVEELQHGNCPSERLRSELDEVSKHLYSRVEELEKAGCESVNSTSPHTPSSGEAEVNRQNRLKAADCFEALGARFKLSLLEEELDDLRERHKHAKIIVKRLSSILEHQTEDGEIVKGCLQALERCLDTESEAGMSS</sequence>